<dbReference type="SUPFAM" id="SSF56059">
    <property type="entry name" value="Glutathione synthetase ATP-binding domain-like"/>
    <property type="match status" value="1"/>
</dbReference>
<accession>A0A7V6A4Z3</accession>
<keyword evidence="1" id="KW-0547">Nucleotide-binding</keyword>
<reference evidence="3" key="1">
    <citation type="journal article" date="2020" name="mSystems">
        <title>Genome- and Community-Level Interaction Insights into Carbon Utilization and Element Cycling Functions of Hydrothermarchaeota in Hydrothermal Sediment.</title>
        <authorList>
            <person name="Zhou Z."/>
            <person name="Liu Y."/>
            <person name="Xu W."/>
            <person name="Pan J."/>
            <person name="Luo Z.H."/>
            <person name="Li M."/>
        </authorList>
    </citation>
    <scope>NUCLEOTIDE SEQUENCE [LARGE SCALE GENOMIC DNA]</scope>
    <source>
        <strain evidence="3">SpSt-767</strain>
    </source>
</reference>
<dbReference type="PROSITE" id="PS00867">
    <property type="entry name" value="CPSASE_2"/>
    <property type="match status" value="1"/>
</dbReference>
<evidence type="ECO:0000256" key="1">
    <source>
        <dbReference type="PROSITE-ProRule" id="PRU00409"/>
    </source>
</evidence>
<proteinExistence type="predicted"/>
<dbReference type="PANTHER" id="PTHR21621">
    <property type="entry name" value="RIBOSOMAL PROTEIN S6 MODIFICATION PROTEIN"/>
    <property type="match status" value="1"/>
</dbReference>
<protein>
    <submittedName>
        <fullName evidence="3">ATP-grasp domain-containing protein</fullName>
    </submittedName>
</protein>
<evidence type="ECO:0000313" key="3">
    <source>
        <dbReference type="EMBL" id="HHS30275.1"/>
    </source>
</evidence>
<dbReference type="InterPro" id="IPR003806">
    <property type="entry name" value="ATP-grasp_PylC-type"/>
</dbReference>
<keyword evidence="1" id="KW-0067">ATP-binding</keyword>
<comment type="caution">
    <text evidence="3">The sequence shown here is derived from an EMBL/GenBank/DDBJ whole genome shotgun (WGS) entry which is preliminary data.</text>
</comment>
<feature type="domain" description="ATP-grasp" evidence="2">
    <location>
        <begin position="113"/>
        <end position="298"/>
    </location>
</feature>
<dbReference type="PANTHER" id="PTHR21621:SF0">
    <property type="entry name" value="BETA-CITRYLGLUTAMATE SYNTHASE B-RELATED"/>
    <property type="match status" value="1"/>
</dbReference>
<name>A0A7V6A4Z3_9BACT</name>
<dbReference type="PROSITE" id="PS50975">
    <property type="entry name" value="ATP_GRASP"/>
    <property type="match status" value="1"/>
</dbReference>
<dbReference type="Gene3D" id="3.30.1490.20">
    <property type="entry name" value="ATP-grasp fold, A domain"/>
    <property type="match status" value="1"/>
</dbReference>
<dbReference type="GO" id="GO:0005524">
    <property type="term" value="F:ATP binding"/>
    <property type="evidence" value="ECO:0007669"/>
    <property type="project" value="UniProtKB-UniRule"/>
</dbReference>
<dbReference type="EMBL" id="DTGR01000177">
    <property type="protein sequence ID" value="HHS30275.1"/>
    <property type="molecule type" value="Genomic_DNA"/>
</dbReference>
<dbReference type="InterPro" id="IPR005479">
    <property type="entry name" value="CPAse_ATP-bd"/>
</dbReference>
<dbReference type="GO" id="GO:0046872">
    <property type="term" value="F:metal ion binding"/>
    <property type="evidence" value="ECO:0007669"/>
    <property type="project" value="InterPro"/>
</dbReference>
<dbReference type="Pfam" id="PF02655">
    <property type="entry name" value="ATP-grasp_3"/>
    <property type="match status" value="1"/>
</dbReference>
<dbReference type="AlphaFoldDB" id="A0A7V6A4Z3"/>
<dbReference type="GO" id="GO:0016879">
    <property type="term" value="F:ligase activity, forming carbon-nitrogen bonds"/>
    <property type="evidence" value="ECO:0007669"/>
    <property type="project" value="TreeGrafter"/>
</dbReference>
<evidence type="ECO:0000259" key="2">
    <source>
        <dbReference type="PROSITE" id="PS50975"/>
    </source>
</evidence>
<dbReference type="Gene3D" id="3.30.470.20">
    <property type="entry name" value="ATP-grasp fold, B domain"/>
    <property type="match status" value="1"/>
</dbReference>
<gene>
    <name evidence="3" type="ORF">ENV52_11315</name>
</gene>
<organism evidence="3">
    <name type="scientific">Desulfobacca acetoxidans</name>
    <dbReference type="NCBI Taxonomy" id="60893"/>
    <lineage>
        <taxon>Bacteria</taxon>
        <taxon>Pseudomonadati</taxon>
        <taxon>Thermodesulfobacteriota</taxon>
        <taxon>Desulfobaccia</taxon>
        <taxon>Desulfobaccales</taxon>
        <taxon>Desulfobaccaceae</taxon>
        <taxon>Desulfobacca</taxon>
    </lineage>
</organism>
<dbReference type="InterPro" id="IPR013815">
    <property type="entry name" value="ATP_grasp_subdomain_1"/>
</dbReference>
<sequence>MDGRIQSCLPVIKALRTRGHQVTIAESDPLCVGFFSRYPGERWRHRDPRRDPGGFVDDLRRKLSTGRFDVLIPILDVTAELVSRHKQELEQYVRIPLADYPVFMRARDKSQTMRIARDLGLPCPKTYFPEDSPLEEIAGQVDYPVLIKPNFSVGARGMMKVRNAEDLQRLYPLVVRQYGPCTVQEFIPQTDLQYKAEFFLDQRGAVKTCVVYSKMRYFPLAGGVSALNCTVSRDDVRGLGTALLKAMNWYSYADIDLIADPRDGQVKIMEVNPRITGSVKICFASGVDFADMLVRLAMGCEIPSVDHYQPGIYLRHPGLDLMWFLASPDRFKAEPSWFRFFGKNLHYEVLSIADPGPTIAYTLANLRDLFSPEARRYKYQRSFLEGG</sequence>
<dbReference type="InterPro" id="IPR011761">
    <property type="entry name" value="ATP-grasp"/>
</dbReference>
<dbReference type="GO" id="GO:0005737">
    <property type="term" value="C:cytoplasm"/>
    <property type="evidence" value="ECO:0007669"/>
    <property type="project" value="TreeGrafter"/>
</dbReference>